<evidence type="ECO:0000259" key="8">
    <source>
        <dbReference type="Pfam" id="PF13656"/>
    </source>
</evidence>
<dbReference type="GO" id="GO:0055029">
    <property type="term" value="C:nuclear DNA-directed RNA polymerase complex"/>
    <property type="evidence" value="ECO:0007669"/>
    <property type="project" value="UniProtKB-ARBA"/>
</dbReference>
<dbReference type="GO" id="GO:0003677">
    <property type="term" value="F:DNA binding"/>
    <property type="evidence" value="ECO:0007669"/>
    <property type="project" value="InterPro"/>
</dbReference>
<dbReference type="PANTHER" id="PTHR13946:SF28">
    <property type="entry name" value="DNA-DIRECTED RNA POLYMERASES I AND III SUBUNIT RPAC2"/>
    <property type="match status" value="1"/>
</dbReference>
<dbReference type="CDD" id="cd07029">
    <property type="entry name" value="RNAP_I_III_AC19"/>
    <property type="match status" value="1"/>
</dbReference>
<dbReference type="GO" id="GO:0046983">
    <property type="term" value="F:protein dimerization activity"/>
    <property type="evidence" value="ECO:0007669"/>
    <property type="project" value="InterPro"/>
</dbReference>
<feature type="region of interest" description="Disordered" evidence="7">
    <location>
        <begin position="1"/>
        <end position="30"/>
    </location>
</feature>
<dbReference type="Pfam" id="PF13656">
    <property type="entry name" value="RNA_pol_L_2"/>
    <property type="match status" value="1"/>
</dbReference>
<keyword evidence="10" id="KW-1185">Reference proteome</keyword>
<keyword evidence="3" id="KW-0240">DNA-directed RNA polymerase</keyword>
<dbReference type="InterPro" id="IPR022905">
    <property type="entry name" value="Rpo11-like"/>
</dbReference>
<dbReference type="PROSITE" id="PS01154">
    <property type="entry name" value="RNA_POL_L_13KD"/>
    <property type="match status" value="1"/>
</dbReference>
<evidence type="ECO:0000256" key="7">
    <source>
        <dbReference type="SAM" id="MobiDB-lite"/>
    </source>
</evidence>
<dbReference type="EMBL" id="VICG01000004">
    <property type="protein sequence ID" value="KAA8572469.1"/>
    <property type="molecule type" value="Genomic_DNA"/>
</dbReference>
<protein>
    <recommendedName>
        <fullName evidence="2">DNA-directed RNA polymerases I and III subunit RPAC2</fullName>
    </recommendedName>
</protein>
<evidence type="ECO:0000313" key="10">
    <source>
        <dbReference type="Proteomes" id="UP000322873"/>
    </source>
</evidence>
<organism evidence="9 10">
    <name type="scientific">Monilinia fructicola</name>
    <name type="common">Brown rot fungus</name>
    <name type="synonym">Ciboria fructicola</name>
    <dbReference type="NCBI Taxonomy" id="38448"/>
    <lineage>
        <taxon>Eukaryota</taxon>
        <taxon>Fungi</taxon>
        <taxon>Dikarya</taxon>
        <taxon>Ascomycota</taxon>
        <taxon>Pezizomycotina</taxon>
        <taxon>Leotiomycetes</taxon>
        <taxon>Helotiales</taxon>
        <taxon>Sclerotiniaceae</taxon>
        <taxon>Monilinia</taxon>
    </lineage>
</organism>
<feature type="domain" description="DNA-directed RNA polymerase RBP11-like dimerisation" evidence="8">
    <location>
        <begin position="62"/>
        <end position="133"/>
    </location>
</feature>
<dbReference type="GO" id="GO:0005666">
    <property type="term" value="C:RNA polymerase III complex"/>
    <property type="evidence" value="ECO:0007669"/>
    <property type="project" value="TreeGrafter"/>
</dbReference>
<evidence type="ECO:0000256" key="3">
    <source>
        <dbReference type="ARBA" id="ARBA00022478"/>
    </source>
</evidence>
<name>A0A5M9JWI3_MONFR</name>
<comment type="caution">
    <text evidence="9">The sequence shown here is derived from an EMBL/GenBank/DDBJ whole genome shotgun (WGS) entry which is preliminary data.</text>
</comment>
<dbReference type="Proteomes" id="UP000322873">
    <property type="component" value="Unassembled WGS sequence"/>
</dbReference>
<dbReference type="PANTHER" id="PTHR13946">
    <property type="entry name" value="DNA-DIRECTED RNA POLYMERASE I,II,III"/>
    <property type="match status" value="1"/>
</dbReference>
<dbReference type="AlphaFoldDB" id="A0A5M9JWI3"/>
<dbReference type="SUPFAM" id="SSF55257">
    <property type="entry name" value="RBP11-like subunits of RNA polymerase"/>
    <property type="match status" value="1"/>
</dbReference>
<keyword evidence="5" id="KW-0539">Nucleus</keyword>
<dbReference type="GO" id="GO:0005736">
    <property type="term" value="C:RNA polymerase I complex"/>
    <property type="evidence" value="ECO:0007669"/>
    <property type="project" value="TreeGrafter"/>
</dbReference>
<dbReference type="FunFam" id="3.30.1360.10:FF:000006">
    <property type="entry name" value="DNA-directed RNA polymerases I and III subunit RPAC2"/>
    <property type="match status" value="1"/>
</dbReference>
<evidence type="ECO:0000256" key="2">
    <source>
        <dbReference type="ARBA" id="ARBA00022079"/>
    </source>
</evidence>
<dbReference type="VEuPathDB" id="FungiDB:MFRU_003g03080"/>
<dbReference type="InterPro" id="IPR036603">
    <property type="entry name" value="RBP11-like"/>
</dbReference>
<dbReference type="InterPro" id="IPR033898">
    <property type="entry name" value="RNAP_AC19"/>
</dbReference>
<dbReference type="Gene3D" id="3.30.1360.10">
    <property type="entry name" value="RNA polymerase, RBP11-like subunit"/>
    <property type="match status" value="1"/>
</dbReference>
<feature type="compositionally biased region" description="Basic and acidic residues" evidence="7">
    <location>
        <begin position="1"/>
        <end position="10"/>
    </location>
</feature>
<evidence type="ECO:0000256" key="6">
    <source>
        <dbReference type="ARBA" id="ARBA00025751"/>
    </source>
</evidence>
<dbReference type="InterPro" id="IPR009025">
    <property type="entry name" value="RBP11-like_dimer"/>
</dbReference>
<evidence type="ECO:0000256" key="5">
    <source>
        <dbReference type="ARBA" id="ARBA00023242"/>
    </source>
</evidence>
<evidence type="ECO:0000256" key="1">
    <source>
        <dbReference type="ARBA" id="ARBA00004123"/>
    </source>
</evidence>
<evidence type="ECO:0000256" key="4">
    <source>
        <dbReference type="ARBA" id="ARBA00023163"/>
    </source>
</evidence>
<comment type="similarity">
    <text evidence="6">Belongs to the archaeal Rpo11/eukaryotic RPB11/RPC19 RNA polymerase subunit family.</text>
</comment>
<accession>A0A5M9JWI3</accession>
<keyword evidence="4" id="KW-0804">Transcription</keyword>
<reference evidence="9 10" key="1">
    <citation type="submission" date="2019-06" db="EMBL/GenBank/DDBJ databases">
        <title>Genome Sequence of the Brown Rot Fungal Pathogen Monilinia fructicola.</title>
        <authorList>
            <person name="De Miccolis Angelini R.M."/>
            <person name="Landi L."/>
            <person name="Abate D."/>
            <person name="Pollastro S."/>
            <person name="Romanazzi G."/>
            <person name="Faretra F."/>
        </authorList>
    </citation>
    <scope>NUCLEOTIDE SEQUENCE [LARGE SCALE GENOMIC DNA]</scope>
    <source>
        <strain evidence="9 10">Mfrc123</strain>
    </source>
</reference>
<evidence type="ECO:0000313" key="9">
    <source>
        <dbReference type="EMBL" id="KAA8572469.1"/>
    </source>
</evidence>
<dbReference type="GO" id="GO:0003899">
    <property type="term" value="F:DNA-directed RNA polymerase activity"/>
    <property type="evidence" value="ECO:0007669"/>
    <property type="project" value="InterPro"/>
</dbReference>
<comment type="subcellular location">
    <subcellularLocation>
        <location evidence="1">Nucleus</location>
    </subcellularLocation>
</comment>
<gene>
    <name evidence="9" type="ORF">EYC84_003089</name>
</gene>
<sequence length="149" mass="16831">MAPRKKEAEKSAAASTEDVPMAEVPTESEGEVLMREDPHNPAAMMFQEQRLRILPGSTDTAASFEFKKEDHTLGNALRYIIMKNPDVEFCGYSIPHPSEELMNVRIQTYTMSAEDALRKGLDDLIDLCDVVADKFTTARQEYMAPRMEE</sequence>
<proteinExistence type="inferred from homology"/>
<dbReference type="OrthoDB" id="510325at2759"/>
<dbReference type="HAMAP" id="MF_00261">
    <property type="entry name" value="RNApol_arch_Rpo11"/>
    <property type="match status" value="1"/>
</dbReference>
<dbReference type="GO" id="GO:0006383">
    <property type="term" value="P:transcription by RNA polymerase III"/>
    <property type="evidence" value="ECO:0007669"/>
    <property type="project" value="TreeGrafter"/>
</dbReference>
<dbReference type="InterPro" id="IPR008193">
    <property type="entry name" value="RNA_pol_Rpb11_13-16kDa_CS"/>
</dbReference>
<dbReference type="GO" id="GO:0006362">
    <property type="term" value="P:transcription elongation by RNA polymerase I"/>
    <property type="evidence" value="ECO:0007669"/>
    <property type="project" value="TreeGrafter"/>
</dbReference>